<comment type="caution">
    <text evidence="2">The sequence shown here is derived from an EMBL/GenBank/DDBJ whole genome shotgun (WGS) entry which is preliminary data.</text>
</comment>
<dbReference type="OrthoDB" id="5990143at2759"/>
<evidence type="ECO:0000256" key="1">
    <source>
        <dbReference type="SAM" id="MobiDB-lite"/>
    </source>
</evidence>
<evidence type="ECO:0000313" key="3">
    <source>
        <dbReference type="Proteomes" id="UP001152795"/>
    </source>
</evidence>
<protein>
    <submittedName>
        <fullName evidence="2">Retrovirus-related Pol poly from transposon</fullName>
    </submittedName>
</protein>
<reference evidence="2" key="1">
    <citation type="submission" date="2020-04" db="EMBL/GenBank/DDBJ databases">
        <authorList>
            <person name="Alioto T."/>
            <person name="Alioto T."/>
            <person name="Gomez Garrido J."/>
        </authorList>
    </citation>
    <scope>NUCLEOTIDE SEQUENCE</scope>
    <source>
        <strain evidence="2">A484AB</strain>
    </source>
</reference>
<dbReference type="EMBL" id="CACRXK020018974">
    <property type="protein sequence ID" value="CAB4033132.1"/>
    <property type="molecule type" value="Genomic_DNA"/>
</dbReference>
<feature type="compositionally biased region" description="Basic residues" evidence="1">
    <location>
        <begin position="300"/>
        <end position="309"/>
    </location>
</feature>
<sequence>MKWKERGDTAERVHKWIEARADMMKTRMIASVRLAARLPPMVKDGNIPSHFYTNDAESNNNRLKSIKQRKSSGFSGTIEAIQRLVETESEEFAQAVAGVSEDFQLREEFQKFVVPDFLIHSQDERTRYINKLSLASMEELHAANSPGSFQWVPNIESTPNSKELPSDISLDHLKEDARLEVISSSLREEMVKKARLLLENKSVWRGPPTSDGNPTFSVTSFSQERPHYVITDSKTGRVECECANWKTLKLCSHALAVAEREDALHEDIEFYSKQPISKKRNLTKVSNVDVNVCPLGRKGSMVRKGRKKTSSTVSAPKKSQPSSSSSTPGKYTLRWLSESKSYQCYGYNSAICVPGDVPQAPNDVVAATKEYRSFTKDGKLQVRYGPTHYHLKNECIMQKMTTLIRGQT</sequence>
<keyword evidence="3" id="KW-1185">Reference proteome</keyword>
<dbReference type="PROSITE" id="PS50966">
    <property type="entry name" value="ZF_SWIM"/>
    <property type="match status" value="1"/>
</dbReference>
<accession>A0A6S7L4J7</accession>
<dbReference type="GO" id="GO:0008270">
    <property type="term" value="F:zinc ion binding"/>
    <property type="evidence" value="ECO:0007669"/>
    <property type="project" value="InterPro"/>
</dbReference>
<name>A0A6S7L4J7_PARCT</name>
<dbReference type="Proteomes" id="UP001152795">
    <property type="component" value="Unassembled WGS sequence"/>
</dbReference>
<evidence type="ECO:0000313" key="2">
    <source>
        <dbReference type="EMBL" id="CAB4033132.1"/>
    </source>
</evidence>
<organism evidence="2 3">
    <name type="scientific">Paramuricea clavata</name>
    <name type="common">Red gorgonian</name>
    <name type="synonym">Violescent sea-whip</name>
    <dbReference type="NCBI Taxonomy" id="317549"/>
    <lineage>
        <taxon>Eukaryota</taxon>
        <taxon>Metazoa</taxon>
        <taxon>Cnidaria</taxon>
        <taxon>Anthozoa</taxon>
        <taxon>Octocorallia</taxon>
        <taxon>Malacalcyonacea</taxon>
        <taxon>Plexauridae</taxon>
        <taxon>Paramuricea</taxon>
    </lineage>
</organism>
<proteinExistence type="predicted"/>
<dbReference type="InterPro" id="IPR007527">
    <property type="entry name" value="Znf_SWIM"/>
</dbReference>
<feature type="region of interest" description="Disordered" evidence="1">
    <location>
        <begin position="299"/>
        <end position="330"/>
    </location>
</feature>
<gene>
    <name evidence="2" type="ORF">PACLA_8A014580</name>
</gene>
<feature type="compositionally biased region" description="Low complexity" evidence="1">
    <location>
        <begin position="314"/>
        <end position="330"/>
    </location>
</feature>
<dbReference type="AlphaFoldDB" id="A0A6S7L4J7"/>